<keyword evidence="3" id="KW-1185">Reference proteome</keyword>
<feature type="region of interest" description="Disordered" evidence="1">
    <location>
        <begin position="65"/>
        <end position="89"/>
    </location>
</feature>
<comment type="caution">
    <text evidence="2">The sequence shown here is derived from an EMBL/GenBank/DDBJ whole genome shotgun (WGS) entry which is preliminary data.</text>
</comment>
<reference evidence="2 3" key="1">
    <citation type="submission" date="2023-07" db="EMBL/GenBank/DDBJ databases">
        <title>Genomic Encyclopedia of Type Strains, Phase IV (KMG-IV): sequencing the most valuable type-strain genomes for metagenomic binning, comparative biology and taxonomic classification.</title>
        <authorList>
            <person name="Goeker M."/>
        </authorList>
    </citation>
    <scope>NUCLEOTIDE SEQUENCE [LARGE SCALE GENOMIC DNA]</scope>
    <source>
        <strain evidence="2 3">DSM 16460</strain>
    </source>
</reference>
<dbReference type="Proteomes" id="UP001224359">
    <property type="component" value="Unassembled WGS sequence"/>
</dbReference>
<dbReference type="RefSeq" id="WP_306975247.1">
    <property type="nucleotide sequence ID" value="NZ_JAUSTQ010000003.1"/>
</dbReference>
<name>A0ABT9VDZ0_9BACI</name>
<dbReference type="InterPro" id="IPR046118">
    <property type="entry name" value="DUF6115"/>
</dbReference>
<sequence>MEIFSLILHGVSFIAIIYLYQRLRHLDESNSDPEKRVREIEDLFNSYLLELKDENRKLLEEMSKFERQSQVSQTRETSYNNVGTNNDPVEATLNVSEEDNQQSEESSMVQKTETTQPFDISDMIEHKEDKVEISSQRTTNHSTPQQKAFQMYDQGYSIEAIAKHLEMGYTEVELMVKFHYKMSH</sequence>
<evidence type="ECO:0008006" key="4">
    <source>
        <dbReference type="Google" id="ProtNLM"/>
    </source>
</evidence>
<organism evidence="2 3">
    <name type="scientific">Alkalibacillus salilacus</name>
    <dbReference type="NCBI Taxonomy" id="284582"/>
    <lineage>
        <taxon>Bacteria</taxon>
        <taxon>Bacillati</taxon>
        <taxon>Bacillota</taxon>
        <taxon>Bacilli</taxon>
        <taxon>Bacillales</taxon>
        <taxon>Bacillaceae</taxon>
        <taxon>Alkalibacillus</taxon>
    </lineage>
</organism>
<evidence type="ECO:0000313" key="2">
    <source>
        <dbReference type="EMBL" id="MDQ0159065.1"/>
    </source>
</evidence>
<feature type="compositionally biased region" description="Polar residues" evidence="1">
    <location>
        <begin position="68"/>
        <end position="87"/>
    </location>
</feature>
<dbReference type="Pfam" id="PF19610">
    <property type="entry name" value="DUF6115"/>
    <property type="match status" value="1"/>
</dbReference>
<evidence type="ECO:0000313" key="3">
    <source>
        <dbReference type="Proteomes" id="UP001224359"/>
    </source>
</evidence>
<accession>A0ABT9VDZ0</accession>
<dbReference type="EMBL" id="JAUSTQ010000003">
    <property type="protein sequence ID" value="MDQ0159065.1"/>
    <property type="molecule type" value="Genomic_DNA"/>
</dbReference>
<evidence type="ECO:0000256" key="1">
    <source>
        <dbReference type="SAM" id="MobiDB-lite"/>
    </source>
</evidence>
<protein>
    <recommendedName>
        <fullName evidence="4">Swarming motility protein SwrB</fullName>
    </recommendedName>
</protein>
<proteinExistence type="predicted"/>
<gene>
    <name evidence="2" type="ORF">J2S77_001029</name>
</gene>